<dbReference type="Proteomes" id="UP000324800">
    <property type="component" value="Unassembled WGS sequence"/>
</dbReference>
<feature type="region of interest" description="Disordered" evidence="1">
    <location>
        <begin position="623"/>
        <end position="684"/>
    </location>
</feature>
<dbReference type="AlphaFoldDB" id="A0A5J4WJH7"/>
<dbReference type="GO" id="GO:0003676">
    <property type="term" value="F:nucleic acid binding"/>
    <property type="evidence" value="ECO:0007669"/>
    <property type="project" value="InterPro"/>
</dbReference>
<dbReference type="PANTHER" id="PTHR33050">
    <property type="entry name" value="REVERSE TRANSCRIPTASE DOMAIN-CONTAINING PROTEIN"/>
    <property type="match status" value="1"/>
</dbReference>
<name>A0A5J4WJH7_9EUKA</name>
<evidence type="ECO:0000256" key="1">
    <source>
        <dbReference type="SAM" id="MobiDB-lite"/>
    </source>
</evidence>
<dbReference type="Gene3D" id="3.30.420.10">
    <property type="entry name" value="Ribonuclease H-like superfamily/Ribonuclease H"/>
    <property type="match status" value="1"/>
</dbReference>
<dbReference type="PANTHER" id="PTHR33050:SF7">
    <property type="entry name" value="RIBONUCLEASE H"/>
    <property type="match status" value="1"/>
</dbReference>
<reference evidence="2 3" key="1">
    <citation type="submission" date="2019-03" db="EMBL/GenBank/DDBJ databases">
        <title>Single cell metagenomics reveals metabolic interactions within the superorganism composed of flagellate Streblomastix strix and complex community of Bacteroidetes bacteria on its surface.</title>
        <authorList>
            <person name="Treitli S.C."/>
            <person name="Kolisko M."/>
            <person name="Husnik F."/>
            <person name="Keeling P."/>
            <person name="Hampl V."/>
        </authorList>
    </citation>
    <scope>NUCLEOTIDE SEQUENCE [LARGE SCALE GENOMIC DNA]</scope>
    <source>
        <strain evidence="2">ST1C</strain>
    </source>
</reference>
<dbReference type="InterPro" id="IPR052055">
    <property type="entry name" value="Hepadnavirus_pol/RT"/>
</dbReference>
<accession>A0A5J4WJH7</accession>
<evidence type="ECO:0000313" key="3">
    <source>
        <dbReference type="Proteomes" id="UP000324800"/>
    </source>
</evidence>
<comment type="caution">
    <text evidence="2">The sequence shown here is derived from an EMBL/GenBank/DDBJ whole genome shotgun (WGS) entry which is preliminary data.</text>
</comment>
<proteinExistence type="predicted"/>
<protein>
    <submittedName>
        <fullName evidence="2">Uncharacterized protein</fullName>
    </submittedName>
</protein>
<sequence length="684" mass="78742">MVNLIDFKGDLEPTASSITLRSLIPSSVIILLGGDWGQLHIIKGLKIPQIQGKPTDRGSAVALVNSEKEDIAFQESIQEKIDEGTIEKSSEKLQIVGLSIATRLQLILKWTTVELPKKQFNTTIQDHYRYEICLFTHLDGDKIQEMARYQKSKKSKLILAHRFAYLGIDWDSISMKVQLIGKKINKAKMMVRDRIRQTLKGVQTTAHTISKIVGILQSLSICESQTFVRTRSLITIKERIVTENGQNDSVLLDSDQMEELLWWDVRLRNPLEYNLDLFVVYTIITSDASYDDLGATLMIDNNKFAAQKTNECFQTMTSNAWEMLAIQFSLEEFTETPRYFNIEKILIQMNNQTCFTDIQKRSSYSLHKQILVQFIDQSGRNNWRLQFQWIPGVLNTIADKLSRGTNRSILHTQSKQSKYYVAWDANLLKKYWNKNFPDQQFNWIQWQAKVASLLIHIHSLRFDKMEKIKIGSINLIRQGIIIQFETRLKKSNQSKKIYLRSLHEDIRHNMLYDALEQLKLYVSNIHFVGGPAVPLFVNQAGNGTLTAVQIAQLVMNTKKLAGINTDYFMGYSAKASDISTRYLKEQSISDEANQSRLSKKSGILQNHYLKQLQKIKRQTSYTNISSSKFSHSPREARPAIITSKPSPEQSSSVDTDETNDANDPPQKWNFREKHKISIQIRFQD</sequence>
<organism evidence="2 3">
    <name type="scientific">Streblomastix strix</name>
    <dbReference type="NCBI Taxonomy" id="222440"/>
    <lineage>
        <taxon>Eukaryota</taxon>
        <taxon>Metamonada</taxon>
        <taxon>Preaxostyla</taxon>
        <taxon>Oxymonadida</taxon>
        <taxon>Streblomastigidae</taxon>
        <taxon>Streblomastix</taxon>
    </lineage>
</organism>
<gene>
    <name evidence="2" type="ORF">EZS28_009572</name>
</gene>
<dbReference type="OrthoDB" id="2897838at2759"/>
<dbReference type="InterPro" id="IPR036397">
    <property type="entry name" value="RNaseH_sf"/>
</dbReference>
<evidence type="ECO:0000313" key="2">
    <source>
        <dbReference type="EMBL" id="KAA6394903.1"/>
    </source>
</evidence>
<feature type="compositionally biased region" description="Polar residues" evidence="1">
    <location>
        <begin position="643"/>
        <end position="653"/>
    </location>
</feature>
<dbReference type="EMBL" id="SNRW01001817">
    <property type="protein sequence ID" value="KAA6394903.1"/>
    <property type="molecule type" value="Genomic_DNA"/>
</dbReference>